<dbReference type="STRING" id="1423774.FD31_GL000648"/>
<feature type="compositionally biased region" description="Polar residues" evidence="1">
    <location>
        <begin position="318"/>
        <end position="331"/>
    </location>
</feature>
<evidence type="ECO:0000256" key="1">
    <source>
        <dbReference type="SAM" id="MobiDB-lite"/>
    </source>
</evidence>
<reference evidence="2 3" key="1">
    <citation type="journal article" date="2015" name="Genome Announc.">
        <title>Expanding the biotechnology potential of lactobacilli through comparative genomics of 213 strains and associated genera.</title>
        <authorList>
            <person name="Sun Z."/>
            <person name="Harris H.M."/>
            <person name="McCann A."/>
            <person name="Guo C."/>
            <person name="Argimon S."/>
            <person name="Zhang W."/>
            <person name="Yang X."/>
            <person name="Jeffery I.B."/>
            <person name="Cooney J.C."/>
            <person name="Kagawa T.F."/>
            <person name="Liu W."/>
            <person name="Song Y."/>
            <person name="Salvetti E."/>
            <person name="Wrobel A."/>
            <person name="Rasinkangas P."/>
            <person name="Parkhill J."/>
            <person name="Rea M.C."/>
            <person name="O'Sullivan O."/>
            <person name="Ritari J."/>
            <person name="Douillard F.P."/>
            <person name="Paul Ross R."/>
            <person name="Yang R."/>
            <person name="Briner A.E."/>
            <person name="Felis G.E."/>
            <person name="de Vos W.M."/>
            <person name="Barrangou R."/>
            <person name="Klaenhammer T.R."/>
            <person name="Caufield P.W."/>
            <person name="Cui Y."/>
            <person name="Zhang H."/>
            <person name="O'Toole P.W."/>
        </authorList>
    </citation>
    <scope>NUCLEOTIDE SEQUENCE [LARGE SCALE GENOMIC DNA]</scope>
    <source>
        <strain evidence="2 3">DSM 16982</strain>
    </source>
</reference>
<dbReference type="InterPro" id="IPR051172">
    <property type="entry name" value="Chlamydia_OmcB"/>
</dbReference>
<dbReference type="NCBIfam" id="TIGR01451">
    <property type="entry name" value="B_ant_repeat"/>
    <property type="match status" value="1"/>
</dbReference>
<accession>A0A0R1WL06</accession>
<feature type="compositionally biased region" description="Polar residues" evidence="1">
    <location>
        <begin position="298"/>
        <end position="309"/>
    </location>
</feature>
<proteinExistence type="predicted"/>
<dbReference type="EMBL" id="AZFV01000015">
    <property type="protein sequence ID" value="KRM16409.1"/>
    <property type="molecule type" value="Genomic_DNA"/>
</dbReference>
<gene>
    <name evidence="2" type="ORF">FD31_GL000648</name>
</gene>
<dbReference type="InterPro" id="IPR047589">
    <property type="entry name" value="DUF11_rpt"/>
</dbReference>
<dbReference type="Proteomes" id="UP000051302">
    <property type="component" value="Unassembled WGS sequence"/>
</dbReference>
<dbReference type="PATRIC" id="fig|1423774.3.peg.665"/>
<dbReference type="PANTHER" id="PTHR34819:SF3">
    <property type="entry name" value="CELL SURFACE PROTEIN"/>
    <property type="match status" value="1"/>
</dbReference>
<organism evidence="2 3">
    <name type="scientific">Companilactobacillus nantensis DSM 16982</name>
    <dbReference type="NCBI Taxonomy" id="1423774"/>
    <lineage>
        <taxon>Bacteria</taxon>
        <taxon>Bacillati</taxon>
        <taxon>Bacillota</taxon>
        <taxon>Bacilli</taxon>
        <taxon>Lactobacillales</taxon>
        <taxon>Lactobacillaceae</taxon>
        <taxon>Companilactobacillus</taxon>
    </lineage>
</organism>
<dbReference type="AlphaFoldDB" id="A0A0R1WL06"/>
<feature type="region of interest" description="Disordered" evidence="1">
    <location>
        <begin position="298"/>
        <end position="331"/>
    </location>
</feature>
<sequence>MTNHPTEVQAVSLSDLRDAADYFADYDGIKWTEQTTTPPNQVGKIPINNTVSLDYTFGSARNMSGKVLTGGDTTITQQSVAGSPDNGIPTIVNSKMNVFIENNGKYYSIIHQPKDAYIGTGGNPGDASGTSIDYALLTGSSNPGSTFTSSMNLLMNSTAFDGKTAKLFYTGQYNNRPAFRLVGYYGKQNLFYELLLRAAPDGAPVVQRELYVYNSGRGTPQFQTFFGEDTDLTSATDGQVDNVPIYAIGGGKGLYIKSSNATQIADPASKLYIDNNIDGGFKDFMGRVISNGTDWSVKGKQNASSSDITNPKLGFEDLSNNNNGDTANGKDQNLLKVESSSGFYNVVDGNSKQNTAYSLRWPNVTLSPQNNIAHFSSNLGAMLSGLTDPAVTESVNNETSTDGLNHVGDNLTITFTLKNNGYNSKWVIDRILDSLPQGLTLTSSVIASSGNTIDGNPNESISDSDAAYQLTIGAKINSSAPSNNGGKLVNTGYFTGHTAGDTDTKTISASANIPVQVPKFNYRFQNFVRNETTDPNGDFTSKATAKKDNIIDYKVDFNSTGSDSLKNSYFYDVLPNGLELVPNSFTLNGSSITNSESGNNLGFMTGALNNNTDNIINFKAKVTSPTALTAPNTAQLTHITTSQTESVPTINAEEPAIVDIQTEPAATSFNEVPSNIDFGSINSLDLERILPNKSTTGKLRVTHGSDTQFGVNVSYDNNGSNSIANNGQKLVQDNGDSLLFNQADTNNWAALSPEETPIKTDGFSGSYTDLDLTKYVGSDKWKLRVPAATKAGQYNGQITWSIADTPQ</sequence>
<dbReference type="SUPFAM" id="SSF49401">
    <property type="entry name" value="Bacterial adhesins"/>
    <property type="match status" value="1"/>
</dbReference>
<dbReference type="InterPro" id="IPR008966">
    <property type="entry name" value="Adhesion_dom_sf"/>
</dbReference>
<protein>
    <submittedName>
        <fullName evidence="2">Cell surface protein</fullName>
    </submittedName>
</protein>
<name>A0A0R1WL06_9LACO</name>
<keyword evidence="3" id="KW-1185">Reference proteome</keyword>
<evidence type="ECO:0000313" key="3">
    <source>
        <dbReference type="Proteomes" id="UP000051302"/>
    </source>
</evidence>
<comment type="caution">
    <text evidence="2">The sequence shown here is derived from an EMBL/GenBank/DDBJ whole genome shotgun (WGS) entry which is preliminary data.</text>
</comment>
<dbReference type="PANTHER" id="PTHR34819">
    <property type="entry name" value="LARGE CYSTEINE-RICH PERIPLASMIC PROTEIN OMCB"/>
    <property type="match status" value="1"/>
</dbReference>
<evidence type="ECO:0000313" key="2">
    <source>
        <dbReference type="EMBL" id="KRM16409.1"/>
    </source>
</evidence>